<dbReference type="Proteomes" id="UP001362999">
    <property type="component" value="Unassembled WGS sequence"/>
</dbReference>
<feature type="region of interest" description="Disordered" evidence="1">
    <location>
        <begin position="75"/>
        <end position="107"/>
    </location>
</feature>
<evidence type="ECO:0000313" key="2">
    <source>
        <dbReference type="EMBL" id="KAK6974821.1"/>
    </source>
</evidence>
<feature type="compositionally biased region" description="Basic and acidic residues" evidence="1">
    <location>
        <begin position="98"/>
        <end position="107"/>
    </location>
</feature>
<accession>A0AAV9Z9K6</accession>
<gene>
    <name evidence="2" type="ORF">R3P38DRAFT_2811335</name>
</gene>
<dbReference type="EMBL" id="JAWWNJ010000178">
    <property type="protein sequence ID" value="KAK6974821.1"/>
    <property type="molecule type" value="Genomic_DNA"/>
</dbReference>
<name>A0AAV9Z9K6_9AGAR</name>
<evidence type="ECO:0000256" key="1">
    <source>
        <dbReference type="SAM" id="MobiDB-lite"/>
    </source>
</evidence>
<feature type="compositionally biased region" description="Basic and acidic residues" evidence="1">
    <location>
        <begin position="77"/>
        <end position="91"/>
    </location>
</feature>
<keyword evidence="3" id="KW-1185">Reference proteome</keyword>
<sequence length="203" mass="23587">MQLNALSLGDLTIAAEVRFRESTEFEKQKMRFMICHGNSFDPYPRNIEELDNKKHEYPATWRKWFPVEAHGMAPNCRRLEGKKSRETRNDPRTTAGQLEERDRKEMNVNGRKPENEINEFAPEKRDTEDVVQNLNAEALKRRRIKWLHGGQHRKRCIANRQEEAEKKRENGKCVSKDAPRPIIIIGCEAASADFVPVSSSVEK</sequence>
<protein>
    <submittedName>
        <fullName evidence="2">Uncharacterized protein</fullName>
    </submittedName>
</protein>
<comment type="caution">
    <text evidence="2">The sequence shown here is derived from an EMBL/GenBank/DDBJ whole genome shotgun (WGS) entry which is preliminary data.</text>
</comment>
<evidence type="ECO:0000313" key="3">
    <source>
        <dbReference type="Proteomes" id="UP001362999"/>
    </source>
</evidence>
<organism evidence="2 3">
    <name type="scientific">Favolaschia claudopus</name>
    <dbReference type="NCBI Taxonomy" id="2862362"/>
    <lineage>
        <taxon>Eukaryota</taxon>
        <taxon>Fungi</taxon>
        <taxon>Dikarya</taxon>
        <taxon>Basidiomycota</taxon>
        <taxon>Agaricomycotina</taxon>
        <taxon>Agaricomycetes</taxon>
        <taxon>Agaricomycetidae</taxon>
        <taxon>Agaricales</taxon>
        <taxon>Marasmiineae</taxon>
        <taxon>Mycenaceae</taxon>
        <taxon>Favolaschia</taxon>
    </lineage>
</organism>
<proteinExistence type="predicted"/>
<reference evidence="2 3" key="1">
    <citation type="journal article" date="2024" name="J Genomics">
        <title>Draft genome sequencing and assembly of Favolaschia claudopus CIRM-BRFM 2984 isolated from oak limbs.</title>
        <authorList>
            <person name="Navarro D."/>
            <person name="Drula E."/>
            <person name="Chaduli D."/>
            <person name="Cazenave R."/>
            <person name="Ahrendt S."/>
            <person name="Wang J."/>
            <person name="Lipzen A."/>
            <person name="Daum C."/>
            <person name="Barry K."/>
            <person name="Grigoriev I.V."/>
            <person name="Favel A."/>
            <person name="Rosso M.N."/>
            <person name="Martin F."/>
        </authorList>
    </citation>
    <scope>NUCLEOTIDE SEQUENCE [LARGE SCALE GENOMIC DNA]</scope>
    <source>
        <strain evidence="2 3">CIRM-BRFM 2984</strain>
    </source>
</reference>
<dbReference type="AlphaFoldDB" id="A0AAV9Z9K6"/>